<sequence>MELVRRLRMITSRHVSSRNHDSVNSGNTFKIFFLIEKARCLHIKSWYKQSALTSSVVTVTVVCCQRRITPLGIPKEERNKKGVTPGIHLEEGLLRTTPGLAFSGSSCHWLISSALLSRLGANPDNRERTNGVLVLFVRVQLTVLEMTVIIARDEWKQRYYQAKKITPVIDWELQKKQGQLDLVLRRTAGLIQQPEAHTLRQVGHPFAFANRFLKSFKKKTASENIIKITKCRDWAVTLRDPRLLITVWPALRKNR</sequence>
<protein>
    <submittedName>
        <fullName evidence="1">Uncharacterized protein</fullName>
    </submittedName>
</protein>
<accession>A0A3P7PBE1</accession>
<dbReference type="EMBL" id="UYRU01062020">
    <property type="protein sequence ID" value="VDN15296.1"/>
    <property type="molecule type" value="Genomic_DNA"/>
</dbReference>
<organism evidence="1 2">
    <name type="scientific">Dibothriocephalus latus</name>
    <name type="common">Fish tapeworm</name>
    <name type="synonym">Diphyllobothrium latum</name>
    <dbReference type="NCBI Taxonomy" id="60516"/>
    <lineage>
        <taxon>Eukaryota</taxon>
        <taxon>Metazoa</taxon>
        <taxon>Spiralia</taxon>
        <taxon>Lophotrochozoa</taxon>
        <taxon>Platyhelminthes</taxon>
        <taxon>Cestoda</taxon>
        <taxon>Eucestoda</taxon>
        <taxon>Diphyllobothriidea</taxon>
        <taxon>Diphyllobothriidae</taxon>
        <taxon>Dibothriocephalus</taxon>
    </lineage>
</organism>
<evidence type="ECO:0000313" key="1">
    <source>
        <dbReference type="EMBL" id="VDN15296.1"/>
    </source>
</evidence>
<proteinExistence type="predicted"/>
<keyword evidence="2" id="KW-1185">Reference proteome</keyword>
<dbReference type="Proteomes" id="UP000281553">
    <property type="component" value="Unassembled WGS sequence"/>
</dbReference>
<dbReference type="OrthoDB" id="9901850at2759"/>
<name>A0A3P7PBE1_DIBLA</name>
<reference evidence="1 2" key="1">
    <citation type="submission" date="2018-11" db="EMBL/GenBank/DDBJ databases">
        <authorList>
            <consortium name="Pathogen Informatics"/>
        </authorList>
    </citation>
    <scope>NUCLEOTIDE SEQUENCE [LARGE SCALE GENOMIC DNA]</scope>
</reference>
<dbReference type="AlphaFoldDB" id="A0A3P7PBE1"/>
<gene>
    <name evidence="1" type="ORF">DILT_LOCUS11127</name>
</gene>
<evidence type="ECO:0000313" key="2">
    <source>
        <dbReference type="Proteomes" id="UP000281553"/>
    </source>
</evidence>